<evidence type="ECO:0000313" key="1">
    <source>
        <dbReference type="EMBL" id="KAJ9485986.1"/>
    </source>
</evidence>
<dbReference type="Proteomes" id="UP001227192">
    <property type="component" value="Unassembled WGS sequence"/>
</dbReference>
<protein>
    <submittedName>
        <fullName evidence="1">Uncharacterized protein</fullName>
    </submittedName>
</protein>
<sequence>MRACSPTLVPNGGEEFGGYATLGRLRFEGANCFAKTEVRYRWSTRTKTVERYEVLIYAAILWNLLAKDPPSQPVT</sequence>
<comment type="caution">
    <text evidence="1">The sequence shown here is derived from an EMBL/GenBank/DDBJ whole genome shotgun (WGS) entry which is preliminary data.</text>
</comment>
<dbReference type="AlphaFoldDB" id="A0AAI9TEW8"/>
<keyword evidence="2" id="KW-1185">Reference proteome</keyword>
<reference evidence="1" key="1">
    <citation type="submission" date="2015-06" db="EMBL/GenBank/DDBJ databases">
        <authorList>
            <person name="Nguyen H."/>
        </authorList>
    </citation>
    <scope>NUCLEOTIDE SEQUENCE</scope>
    <source>
        <strain evidence="1">DAOM 180753</strain>
    </source>
</reference>
<evidence type="ECO:0000313" key="2">
    <source>
        <dbReference type="Proteomes" id="UP001227192"/>
    </source>
</evidence>
<organism evidence="1 2">
    <name type="scientific">Penicillium thymicola</name>
    <dbReference type="NCBI Taxonomy" id="293382"/>
    <lineage>
        <taxon>Eukaryota</taxon>
        <taxon>Fungi</taxon>
        <taxon>Dikarya</taxon>
        <taxon>Ascomycota</taxon>
        <taxon>Pezizomycotina</taxon>
        <taxon>Eurotiomycetes</taxon>
        <taxon>Eurotiomycetidae</taxon>
        <taxon>Eurotiales</taxon>
        <taxon>Aspergillaceae</taxon>
        <taxon>Penicillium</taxon>
    </lineage>
</organism>
<name>A0AAI9TEW8_PENTH</name>
<gene>
    <name evidence="1" type="ORF">VN97_g7357</name>
</gene>
<reference evidence="1" key="2">
    <citation type="journal article" date="2016" name="Fungal Biol.">
        <title>Ochratoxin A production by Penicillium thymicola.</title>
        <authorList>
            <person name="Nguyen H.D.T."/>
            <person name="McMullin D.R."/>
            <person name="Ponomareva E."/>
            <person name="Riley R."/>
            <person name="Pomraning K.R."/>
            <person name="Baker S.E."/>
            <person name="Seifert K.A."/>
        </authorList>
    </citation>
    <scope>NUCLEOTIDE SEQUENCE</scope>
    <source>
        <strain evidence="1">DAOM 180753</strain>
    </source>
</reference>
<dbReference type="EMBL" id="LACB01000235">
    <property type="protein sequence ID" value="KAJ9485986.1"/>
    <property type="molecule type" value="Genomic_DNA"/>
</dbReference>
<accession>A0AAI9TEW8</accession>
<proteinExistence type="predicted"/>